<dbReference type="AlphaFoldDB" id="A0A0R2CVV3"/>
<dbReference type="SUPFAM" id="SSF47413">
    <property type="entry name" value="lambda repressor-like DNA-binding domains"/>
    <property type="match status" value="1"/>
</dbReference>
<dbReference type="Pfam" id="PF00717">
    <property type="entry name" value="Peptidase_S24"/>
    <property type="match status" value="1"/>
</dbReference>
<dbReference type="InterPro" id="IPR039418">
    <property type="entry name" value="LexA-like"/>
</dbReference>
<dbReference type="Pfam" id="PF01381">
    <property type="entry name" value="HTH_3"/>
    <property type="match status" value="1"/>
</dbReference>
<keyword evidence="2" id="KW-0238">DNA-binding</keyword>
<gene>
    <name evidence="5" type="ORF">FC19_GL001468</name>
</gene>
<evidence type="ECO:0000259" key="4">
    <source>
        <dbReference type="PROSITE" id="PS50943"/>
    </source>
</evidence>
<protein>
    <submittedName>
        <fullName evidence="5">Phage repressor like XRE family transcriptional regulator</fullName>
    </submittedName>
</protein>
<organism evidence="5 6">
    <name type="scientific">Liquorilactobacillus aquaticus DSM 21051</name>
    <dbReference type="NCBI Taxonomy" id="1423725"/>
    <lineage>
        <taxon>Bacteria</taxon>
        <taxon>Bacillati</taxon>
        <taxon>Bacillota</taxon>
        <taxon>Bacilli</taxon>
        <taxon>Lactobacillales</taxon>
        <taxon>Lactobacillaceae</taxon>
        <taxon>Liquorilactobacillus</taxon>
    </lineage>
</organism>
<dbReference type="Gene3D" id="1.10.260.40">
    <property type="entry name" value="lambda repressor-like DNA-binding domains"/>
    <property type="match status" value="1"/>
</dbReference>
<keyword evidence="1" id="KW-0805">Transcription regulation</keyword>
<name>A0A0R2CVV3_9LACO</name>
<feature type="domain" description="HTH cro/C1-type" evidence="4">
    <location>
        <begin position="8"/>
        <end position="63"/>
    </location>
</feature>
<dbReference type="Gene3D" id="2.10.109.10">
    <property type="entry name" value="Umud Fragment, subunit A"/>
    <property type="match status" value="1"/>
</dbReference>
<dbReference type="GO" id="GO:0003677">
    <property type="term" value="F:DNA binding"/>
    <property type="evidence" value="ECO:0007669"/>
    <property type="project" value="UniProtKB-KW"/>
</dbReference>
<dbReference type="RefSeq" id="WP_057876426.1">
    <property type="nucleotide sequence ID" value="NZ_AYZD01000018.1"/>
</dbReference>
<evidence type="ECO:0000313" key="6">
    <source>
        <dbReference type="Proteomes" id="UP000051015"/>
    </source>
</evidence>
<sequence>MEQMGERLKRLRTSLGLTQEELGNRIGLKRAAINKYEKGNVENMKRSTIEKLSSIFNVTPAYLMALDENEPDILSIYNKLHHSRQAYVYDVAKAQLNEQSNIVELPKKKMHGGRSTAAGAPIDGDYQDSQHEMVVIRNEVPRGADEVVTIAGDSMEPLLKKGSQAFLHYQPVPDTDGQVVIVRIKDVGVTCKKIYREDGKIRLKSINDKYEDMVYPAQDVDVIGKIMLEEKKKS</sequence>
<comment type="caution">
    <text evidence="5">The sequence shown here is derived from an EMBL/GenBank/DDBJ whole genome shotgun (WGS) entry which is preliminary data.</text>
</comment>
<evidence type="ECO:0000313" key="5">
    <source>
        <dbReference type="EMBL" id="KRM95985.1"/>
    </source>
</evidence>
<dbReference type="InterPro" id="IPR015927">
    <property type="entry name" value="Peptidase_S24_S26A/B/C"/>
</dbReference>
<dbReference type="STRING" id="1423725.FC19_GL001468"/>
<evidence type="ECO:0000256" key="1">
    <source>
        <dbReference type="ARBA" id="ARBA00023015"/>
    </source>
</evidence>
<accession>A0A0R2CVV3</accession>
<proteinExistence type="predicted"/>
<evidence type="ECO:0000256" key="3">
    <source>
        <dbReference type="ARBA" id="ARBA00023163"/>
    </source>
</evidence>
<dbReference type="CDD" id="cd00093">
    <property type="entry name" value="HTH_XRE"/>
    <property type="match status" value="1"/>
</dbReference>
<dbReference type="PANTHER" id="PTHR40661">
    <property type="match status" value="1"/>
</dbReference>
<dbReference type="PROSITE" id="PS50943">
    <property type="entry name" value="HTH_CROC1"/>
    <property type="match status" value="1"/>
</dbReference>
<dbReference type="PANTHER" id="PTHR40661:SF1">
    <property type="entry name" value="HTH CRO_C1-TYPE DOMAIN-CONTAINING PROTEIN"/>
    <property type="match status" value="1"/>
</dbReference>
<evidence type="ECO:0000256" key="2">
    <source>
        <dbReference type="ARBA" id="ARBA00023125"/>
    </source>
</evidence>
<reference evidence="5 6" key="1">
    <citation type="journal article" date="2015" name="Genome Announc.">
        <title>Expanding the biotechnology potential of lactobacilli through comparative genomics of 213 strains and associated genera.</title>
        <authorList>
            <person name="Sun Z."/>
            <person name="Harris H.M."/>
            <person name="McCann A."/>
            <person name="Guo C."/>
            <person name="Argimon S."/>
            <person name="Zhang W."/>
            <person name="Yang X."/>
            <person name="Jeffery I.B."/>
            <person name="Cooney J.C."/>
            <person name="Kagawa T.F."/>
            <person name="Liu W."/>
            <person name="Song Y."/>
            <person name="Salvetti E."/>
            <person name="Wrobel A."/>
            <person name="Rasinkangas P."/>
            <person name="Parkhill J."/>
            <person name="Rea M.C."/>
            <person name="O'Sullivan O."/>
            <person name="Ritari J."/>
            <person name="Douillard F.P."/>
            <person name="Paul Ross R."/>
            <person name="Yang R."/>
            <person name="Briner A.E."/>
            <person name="Felis G.E."/>
            <person name="de Vos W.M."/>
            <person name="Barrangou R."/>
            <person name="Klaenhammer T.R."/>
            <person name="Caufield P.W."/>
            <person name="Cui Y."/>
            <person name="Zhang H."/>
            <person name="O'Toole P.W."/>
        </authorList>
    </citation>
    <scope>NUCLEOTIDE SEQUENCE [LARGE SCALE GENOMIC DNA]</scope>
    <source>
        <strain evidence="5 6">DSM 21051</strain>
    </source>
</reference>
<dbReference type="SMART" id="SM00530">
    <property type="entry name" value="HTH_XRE"/>
    <property type="match status" value="1"/>
</dbReference>
<dbReference type="SUPFAM" id="SSF51306">
    <property type="entry name" value="LexA/Signal peptidase"/>
    <property type="match status" value="1"/>
</dbReference>
<dbReference type="InterPro" id="IPR010982">
    <property type="entry name" value="Lambda_DNA-bd_dom_sf"/>
</dbReference>
<dbReference type="Proteomes" id="UP000051015">
    <property type="component" value="Unassembled WGS sequence"/>
</dbReference>
<dbReference type="InterPro" id="IPR001387">
    <property type="entry name" value="Cro/C1-type_HTH"/>
</dbReference>
<dbReference type="EMBL" id="AYZD01000018">
    <property type="protein sequence ID" value="KRM95985.1"/>
    <property type="molecule type" value="Genomic_DNA"/>
</dbReference>
<dbReference type="CDD" id="cd06529">
    <property type="entry name" value="S24_LexA-like"/>
    <property type="match status" value="1"/>
</dbReference>
<keyword evidence="3" id="KW-0804">Transcription</keyword>
<keyword evidence="6" id="KW-1185">Reference proteome</keyword>
<dbReference type="InterPro" id="IPR036286">
    <property type="entry name" value="LexA/Signal_pep-like_sf"/>
</dbReference>
<dbReference type="PATRIC" id="fig|1423725.3.peg.1510"/>